<dbReference type="PROSITE" id="PS00107">
    <property type="entry name" value="PROTEIN_KINASE_ATP"/>
    <property type="match status" value="1"/>
</dbReference>
<gene>
    <name evidence="8" type="ORF">K7C98_13000</name>
</gene>
<dbReference type="PROSITE" id="PS50011">
    <property type="entry name" value="PROTEIN_KINASE_DOM"/>
    <property type="match status" value="1"/>
</dbReference>
<keyword evidence="2 5" id="KW-0547">Nucleotide-binding</keyword>
<organism evidence="8 9">
    <name type="scientific">Nannocystis pusilla</name>
    <dbReference type="NCBI Taxonomy" id="889268"/>
    <lineage>
        <taxon>Bacteria</taxon>
        <taxon>Pseudomonadati</taxon>
        <taxon>Myxococcota</taxon>
        <taxon>Polyangia</taxon>
        <taxon>Nannocystales</taxon>
        <taxon>Nannocystaceae</taxon>
        <taxon>Nannocystis</taxon>
    </lineage>
</organism>
<dbReference type="Gene3D" id="3.30.200.20">
    <property type="entry name" value="Phosphorylase Kinase, domain 1"/>
    <property type="match status" value="1"/>
</dbReference>
<dbReference type="PANTHER" id="PTHR43289">
    <property type="entry name" value="MITOGEN-ACTIVATED PROTEIN KINASE KINASE KINASE 20-RELATED"/>
    <property type="match status" value="1"/>
</dbReference>
<reference evidence="8" key="1">
    <citation type="submission" date="2021-08" db="EMBL/GenBank/DDBJ databases">
        <authorList>
            <person name="Stevens D.C."/>
        </authorList>
    </citation>
    <scope>NUCLEOTIDE SEQUENCE</scope>
    <source>
        <strain evidence="8">DSM 53165</strain>
    </source>
</reference>
<accession>A0ABS7TQ15</accession>
<evidence type="ECO:0000256" key="3">
    <source>
        <dbReference type="ARBA" id="ARBA00022777"/>
    </source>
</evidence>
<evidence type="ECO:0000256" key="2">
    <source>
        <dbReference type="ARBA" id="ARBA00022741"/>
    </source>
</evidence>
<dbReference type="Pfam" id="PF00069">
    <property type="entry name" value="Pkinase"/>
    <property type="match status" value="1"/>
</dbReference>
<dbReference type="SUPFAM" id="SSF56112">
    <property type="entry name" value="Protein kinase-like (PK-like)"/>
    <property type="match status" value="1"/>
</dbReference>
<feature type="compositionally biased region" description="Basic residues" evidence="6">
    <location>
        <begin position="242"/>
        <end position="253"/>
    </location>
</feature>
<evidence type="ECO:0000256" key="4">
    <source>
        <dbReference type="ARBA" id="ARBA00022840"/>
    </source>
</evidence>
<keyword evidence="9" id="KW-1185">Reference proteome</keyword>
<dbReference type="Gene3D" id="1.10.510.10">
    <property type="entry name" value="Transferase(Phosphotransferase) domain 1"/>
    <property type="match status" value="1"/>
</dbReference>
<feature type="binding site" evidence="5">
    <location>
        <position position="78"/>
    </location>
    <ligand>
        <name>ATP</name>
        <dbReference type="ChEBI" id="CHEBI:30616"/>
    </ligand>
</feature>
<dbReference type="PROSITE" id="PS00108">
    <property type="entry name" value="PROTEIN_KINASE_ST"/>
    <property type="match status" value="1"/>
</dbReference>
<dbReference type="EMBL" id="JAIRAU010000012">
    <property type="protein sequence ID" value="MBZ5710176.1"/>
    <property type="molecule type" value="Genomic_DNA"/>
</dbReference>
<dbReference type="CDD" id="cd14014">
    <property type="entry name" value="STKc_PknB_like"/>
    <property type="match status" value="1"/>
</dbReference>
<dbReference type="InterPro" id="IPR000719">
    <property type="entry name" value="Prot_kinase_dom"/>
</dbReference>
<protein>
    <submittedName>
        <fullName evidence="8">Serine/threonine protein kinase</fullName>
    </submittedName>
</protein>
<name>A0ABS7TQ15_9BACT</name>
<feature type="domain" description="Protein kinase" evidence="7">
    <location>
        <begin position="49"/>
        <end position="253"/>
    </location>
</feature>
<comment type="caution">
    <text evidence="8">The sequence shown here is derived from an EMBL/GenBank/DDBJ whole genome shotgun (WGS) entry which is preliminary data.</text>
</comment>
<dbReference type="InterPro" id="IPR017441">
    <property type="entry name" value="Protein_kinase_ATP_BS"/>
</dbReference>
<evidence type="ECO:0000256" key="5">
    <source>
        <dbReference type="PROSITE-ProRule" id="PRU10141"/>
    </source>
</evidence>
<dbReference type="GO" id="GO:0004674">
    <property type="term" value="F:protein serine/threonine kinase activity"/>
    <property type="evidence" value="ECO:0007669"/>
    <property type="project" value="UniProtKB-KW"/>
</dbReference>
<evidence type="ECO:0000313" key="8">
    <source>
        <dbReference type="EMBL" id="MBZ5710176.1"/>
    </source>
</evidence>
<dbReference type="InterPro" id="IPR011009">
    <property type="entry name" value="Kinase-like_dom_sf"/>
</dbReference>
<keyword evidence="8" id="KW-0723">Serine/threonine-protein kinase</keyword>
<evidence type="ECO:0000259" key="7">
    <source>
        <dbReference type="PROSITE" id="PS50011"/>
    </source>
</evidence>
<keyword evidence="1" id="KW-0808">Transferase</keyword>
<proteinExistence type="predicted"/>
<dbReference type="Proteomes" id="UP001139031">
    <property type="component" value="Unassembled WGS sequence"/>
</dbReference>
<dbReference type="RefSeq" id="WP_224191948.1">
    <property type="nucleotide sequence ID" value="NZ_JAIRAU010000012.1"/>
</dbReference>
<sequence length="253" mass="26406">MSGLGSTMATGEGGLTPSQELGSLASVLVALARTESASLAPGTLVADQYRIERPLGEGGMGVVFLARDIRLDREVAVKVCSGLSRSAVHRIQREAMALAKLAHPNVVVVFQAGEFDGRFFIAMEYVAGGTARSWLAAAQRRPHEIVALYLEAGAGLAAAHAAGLIHRDFKPDNVLVGSDGRVRVADFGLARAGRDGGEVEPSAAPESLVDHAVRIGILFLSRLGLAGRSVAPGRASPSGRTRAARRRTAAVRP</sequence>
<evidence type="ECO:0000256" key="1">
    <source>
        <dbReference type="ARBA" id="ARBA00022679"/>
    </source>
</evidence>
<dbReference type="PANTHER" id="PTHR43289:SF6">
    <property type="entry name" value="SERINE_THREONINE-PROTEIN KINASE NEKL-3"/>
    <property type="match status" value="1"/>
</dbReference>
<evidence type="ECO:0000256" key="6">
    <source>
        <dbReference type="SAM" id="MobiDB-lite"/>
    </source>
</evidence>
<evidence type="ECO:0000313" key="9">
    <source>
        <dbReference type="Proteomes" id="UP001139031"/>
    </source>
</evidence>
<feature type="region of interest" description="Disordered" evidence="6">
    <location>
        <begin position="230"/>
        <end position="253"/>
    </location>
</feature>
<keyword evidence="3 8" id="KW-0418">Kinase</keyword>
<dbReference type="InterPro" id="IPR008271">
    <property type="entry name" value="Ser/Thr_kinase_AS"/>
</dbReference>
<keyword evidence="4 5" id="KW-0067">ATP-binding</keyword>